<sequence length="143" mass="15578">ALAGRGVVALGVDSSRTAVALTRRRGGSALQRNIFDRLPGEGRWQHALLADGNIGIGGDPAALLRRTARLIAADGDVLVELEPPGHGLRHERVRLRPGHADVAWFTWAWVGVDAIAEVAVRAGLRVGWTTRRGQRWFARLERL</sequence>
<dbReference type="AlphaFoldDB" id="R1I2R7"/>
<organism evidence="1 2">
    <name type="scientific">Amycolatopsis vancoresmycina DSM 44592</name>
    <dbReference type="NCBI Taxonomy" id="1292037"/>
    <lineage>
        <taxon>Bacteria</taxon>
        <taxon>Bacillati</taxon>
        <taxon>Actinomycetota</taxon>
        <taxon>Actinomycetes</taxon>
        <taxon>Pseudonocardiales</taxon>
        <taxon>Pseudonocardiaceae</taxon>
        <taxon>Amycolatopsis</taxon>
    </lineage>
</organism>
<evidence type="ECO:0000313" key="2">
    <source>
        <dbReference type="Proteomes" id="UP000014139"/>
    </source>
</evidence>
<keyword evidence="2" id="KW-1185">Reference proteome</keyword>
<comment type="caution">
    <text evidence="1">The sequence shown here is derived from an EMBL/GenBank/DDBJ whole genome shotgun (WGS) entry which is preliminary data.</text>
</comment>
<dbReference type="InterPro" id="IPR029063">
    <property type="entry name" value="SAM-dependent_MTases_sf"/>
</dbReference>
<dbReference type="SUPFAM" id="SSF53335">
    <property type="entry name" value="S-adenosyl-L-methionine-dependent methyltransferases"/>
    <property type="match status" value="1"/>
</dbReference>
<dbReference type="EMBL" id="AOUO01000260">
    <property type="protein sequence ID" value="EOD66826.1"/>
    <property type="molecule type" value="Genomic_DNA"/>
</dbReference>
<gene>
    <name evidence="1" type="ORF">H480_19653</name>
</gene>
<reference evidence="1 2" key="1">
    <citation type="submission" date="2013-02" db="EMBL/GenBank/DDBJ databases">
        <title>Draft genome sequence of Amycolatopsis vancoresmycina strain DSM 44592T.</title>
        <authorList>
            <person name="Kumar S."/>
            <person name="Kaur N."/>
            <person name="Kaur C."/>
            <person name="Raghava G.P.S."/>
            <person name="Mayilraj S."/>
        </authorList>
    </citation>
    <scope>NUCLEOTIDE SEQUENCE [LARGE SCALE GENOMIC DNA]</scope>
    <source>
        <strain evidence="1 2">DSM 44592</strain>
    </source>
</reference>
<dbReference type="Gene3D" id="3.40.50.150">
    <property type="entry name" value="Vaccinia Virus protein VP39"/>
    <property type="match status" value="1"/>
</dbReference>
<dbReference type="PATRIC" id="fig|1292037.4.peg.3748"/>
<evidence type="ECO:0008006" key="3">
    <source>
        <dbReference type="Google" id="ProtNLM"/>
    </source>
</evidence>
<proteinExistence type="predicted"/>
<protein>
    <recommendedName>
        <fullName evidence="3">Class I SAM-dependent methyltransferase</fullName>
    </recommendedName>
</protein>
<dbReference type="Proteomes" id="UP000014139">
    <property type="component" value="Unassembled WGS sequence"/>
</dbReference>
<evidence type="ECO:0000313" key="1">
    <source>
        <dbReference type="EMBL" id="EOD66826.1"/>
    </source>
</evidence>
<name>R1I2R7_9PSEU</name>
<feature type="non-terminal residue" evidence="1">
    <location>
        <position position="1"/>
    </location>
</feature>
<accession>R1I2R7</accession>
<dbReference type="eggNOG" id="COG0500">
    <property type="taxonomic scope" value="Bacteria"/>
</dbReference>
<dbReference type="OrthoDB" id="4484556at2"/>
<dbReference type="RefSeq" id="WP_003087878.1">
    <property type="nucleotide sequence ID" value="NZ_AOUO01000260.1"/>
</dbReference>